<keyword evidence="2" id="KW-0812">Transmembrane</keyword>
<sequence>MNENPRNDVNDNDDANRSDDVNGTDDVTSPDSPAGTDDAAGRGDAATPLDDTAPVTGLPYQPAPAARSSATEDEALDDAAVDATAADSPEPATSWLPNDAAEEPVSTSWRHPVNVGHLVMGVAFAGLVLVWALITSDAVADDEIRWLMPLPWVAAGALGLVATTWSNLRARKARELRY</sequence>
<proteinExistence type="predicted"/>
<feature type="compositionally biased region" description="Acidic residues" evidence="1">
    <location>
        <begin position="71"/>
        <end position="80"/>
    </location>
</feature>
<dbReference type="Proteomes" id="UP001501581">
    <property type="component" value="Unassembled WGS sequence"/>
</dbReference>
<feature type="compositionally biased region" description="Low complexity" evidence="1">
    <location>
        <begin position="34"/>
        <end position="47"/>
    </location>
</feature>
<evidence type="ECO:0000313" key="4">
    <source>
        <dbReference type="Proteomes" id="UP001501581"/>
    </source>
</evidence>
<keyword evidence="2" id="KW-1133">Transmembrane helix</keyword>
<comment type="caution">
    <text evidence="3">The sequence shown here is derived from an EMBL/GenBank/DDBJ whole genome shotgun (WGS) entry which is preliminary data.</text>
</comment>
<feature type="transmembrane region" description="Helical" evidence="2">
    <location>
        <begin position="146"/>
        <end position="168"/>
    </location>
</feature>
<evidence type="ECO:0000256" key="1">
    <source>
        <dbReference type="SAM" id="MobiDB-lite"/>
    </source>
</evidence>
<feature type="compositionally biased region" description="Basic and acidic residues" evidence="1">
    <location>
        <begin position="1"/>
        <end position="20"/>
    </location>
</feature>
<protein>
    <recommendedName>
        <fullName evidence="5">DUF2530 domain-containing protein</fullName>
    </recommendedName>
</protein>
<organism evidence="3 4">
    <name type="scientific">Nocardioides dubius</name>
    <dbReference type="NCBI Taxonomy" id="317019"/>
    <lineage>
        <taxon>Bacteria</taxon>
        <taxon>Bacillati</taxon>
        <taxon>Actinomycetota</taxon>
        <taxon>Actinomycetes</taxon>
        <taxon>Propionibacteriales</taxon>
        <taxon>Nocardioidaceae</taxon>
        <taxon>Nocardioides</taxon>
    </lineage>
</organism>
<reference evidence="3 4" key="1">
    <citation type="journal article" date="2019" name="Int. J. Syst. Evol. Microbiol.">
        <title>The Global Catalogue of Microorganisms (GCM) 10K type strain sequencing project: providing services to taxonomists for standard genome sequencing and annotation.</title>
        <authorList>
            <consortium name="The Broad Institute Genomics Platform"/>
            <consortium name="The Broad Institute Genome Sequencing Center for Infectious Disease"/>
            <person name="Wu L."/>
            <person name="Ma J."/>
        </authorList>
    </citation>
    <scope>NUCLEOTIDE SEQUENCE [LARGE SCALE GENOMIC DNA]</scope>
    <source>
        <strain evidence="3 4">JCM 13008</strain>
    </source>
</reference>
<evidence type="ECO:0000256" key="2">
    <source>
        <dbReference type="SAM" id="Phobius"/>
    </source>
</evidence>
<accession>A0ABN1U5G2</accession>
<name>A0ABN1U5G2_9ACTN</name>
<gene>
    <name evidence="3" type="ORF">GCM10009668_40980</name>
</gene>
<feature type="transmembrane region" description="Helical" evidence="2">
    <location>
        <begin position="115"/>
        <end position="134"/>
    </location>
</feature>
<keyword evidence="4" id="KW-1185">Reference proteome</keyword>
<keyword evidence="2" id="KW-0472">Membrane</keyword>
<dbReference type="RefSeq" id="WP_343996787.1">
    <property type="nucleotide sequence ID" value="NZ_BAAALG010000017.1"/>
</dbReference>
<evidence type="ECO:0008006" key="5">
    <source>
        <dbReference type="Google" id="ProtNLM"/>
    </source>
</evidence>
<evidence type="ECO:0000313" key="3">
    <source>
        <dbReference type="EMBL" id="GAA1114334.1"/>
    </source>
</evidence>
<feature type="region of interest" description="Disordered" evidence="1">
    <location>
        <begin position="1"/>
        <end position="103"/>
    </location>
</feature>
<dbReference type="EMBL" id="BAAALG010000017">
    <property type="protein sequence ID" value="GAA1114334.1"/>
    <property type="molecule type" value="Genomic_DNA"/>
</dbReference>